<evidence type="ECO:0000256" key="10">
    <source>
        <dbReference type="ARBA" id="ARBA00042518"/>
    </source>
</evidence>
<dbReference type="GO" id="GO:0006729">
    <property type="term" value="P:tetrahydrobiopterin biosynthetic process"/>
    <property type="evidence" value="ECO:0007669"/>
    <property type="project" value="UniProtKB-KW"/>
</dbReference>
<dbReference type="GO" id="GO:0070402">
    <property type="term" value="F:NADPH binding"/>
    <property type="evidence" value="ECO:0007669"/>
    <property type="project" value="TreeGrafter"/>
</dbReference>
<evidence type="ECO:0000256" key="2">
    <source>
        <dbReference type="ARBA" id="ARBA00011738"/>
    </source>
</evidence>
<dbReference type="AlphaFoldDB" id="A0A915CL10"/>
<sequence length="267" mass="28825">MAASVSNGKVLVYGGKGALGAAIVDYFKTKIFALKKSILARRIGGDYYEPWVLNVDLDKSDSADANVLVDPLDCWIEQETRSRANSWSRQAGCRALCGRRLGRGNAASKDFIKNADLVWKQSVWSSAISARAASEFLKPGGLLQLTGAAAAVEGTPGMIGYGFAKAAVHQMVKSLGAKPSESGIPEDCTAIAILPVTLDTTMNRKWMPKADFSTWTPLSFIAEHLYEWAFGSKETRPKTGSLLKLTTVNGKTELNYAKITSGYYSTP</sequence>
<keyword evidence="5" id="KW-0783">Tetrahydrobiopterin biosynthesis</keyword>
<evidence type="ECO:0000256" key="1">
    <source>
        <dbReference type="ARBA" id="ARBA00006484"/>
    </source>
</evidence>
<dbReference type="GO" id="GO:0004155">
    <property type="term" value="F:6,7-dihydropteridine reductase activity"/>
    <property type="evidence" value="ECO:0007669"/>
    <property type="project" value="UniProtKB-EC"/>
</dbReference>
<organism evidence="13 14">
    <name type="scientific">Ditylenchus dipsaci</name>
    <dbReference type="NCBI Taxonomy" id="166011"/>
    <lineage>
        <taxon>Eukaryota</taxon>
        <taxon>Metazoa</taxon>
        <taxon>Ecdysozoa</taxon>
        <taxon>Nematoda</taxon>
        <taxon>Chromadorea</taxon>
        <taxon>Rhabditida</taxon>
        <taxon>Tylenchina</taxon>
        <taxon>Tylenchomorpha</taxon>
        <taxon>Sphaerularioidea</taxon>
        <taxon>Anguinidae</taxon>
        <taxon>Anguininae</taxon>
        <taxon>Ditylenchus</taxon>
    </lineage>
</organism>
<keyword evidence="3" id="KW-0521">NADP</keyword>
<evidence type="ECO:0000256" key="5">
    <source>
        <dbReference type="ARBA" id="ARBA00023007"/>
    </source>
</evidence>
<reference evidence="14" key="1">
    <citation type="submission" date="2022-11" db="UniProtKB">
        <authorList>
            <consortium name="WormBaseParasite"/>
        </authorList>
    </citation>
    <scope>IDENTIFICATION</scope>
</reference>
<dbReference type="Proteomes" id="UP000887574">
    <property type="component" value="Unplaced"/>
</dbReference>
<evidence type="ECO:0000256" key="12">
    <source>
        <dbReference type="ARBA" id="ARBA00047536"/>
    </source>
</evidence>
<keyword evidence="4" id="KW-0560">Oxidoreductase</keyword>
<dbReference type="GO" id="GO:0005737">
    <property type="term" value="C:cytoplasm"/>
    <property type="evidence" value="ECO:0007669"/>
    <property type="project" value="TreeGrafter"/>
</dbReference>
<evidence type="ECO:0000256" key="7">
    <source>
        <dbReference type="ARBA" id="ARBA00039153"/>
    </source>
</evidence>
<dbReference type="GO" id="GO:0070404">
    <property type="term" value="F:NADH binding"/>
    <property type="evidence" value="ECO:0007669"/>
    <property type="project" value="TreeGrafter"/>
</dbReference>
<comment type="catalytic activity">
    <reaction evidence="11">
        <text>5,6,7,8-tetrahydropteridine + NADP(+) = 6,7-dihydropteridine + NADPH + H(+)</text>
        <dbReference type="Rhea" id="RHEA:17865"/>
        <dbReference type="ChEBI" id="CHEBI:15378"/>
        <dbReference type="ChEBI" id="CHEBI:28889"/>
        <dbReference type="ChEBI" id="CHEBI:30156"/>
        <dbReference type="ChEBI" id="CHEBI:57783"/>
        <dbReference type="ChEBI" id="CHEBI:58349"/>
        <dbReference type="EC" id="1.5.1.34"/>
    </reaction>
    <physiologicalReaction direction="right-to-left" evidence="11">
        <dbReference type="Rhea" id="RHEA:17867"/>
    </physiologicalReaction>
</comment>
<dbReference type="GO" id="GO:0006559">
    <property type="term" value="P:L-phenylalanine catabolic process"/>
    <property type="evidence" value="ECO:0007669"/>
    <property type="project" value="TreeGrafter"/>
</dbReference>
<comment type="subunit">
    <text evidence="2">Homodimer.</text>
</comment>
<evidence type="ECO:0000313" key="13">
    <source>
        <dbReference type="Proteomes" id="UP000887574"/>
    </source>
</evidence>
<comment type="function">
    <text evidence="6">Catalyzes the conversion of quinonoid dihydrobiopterin into tetrahydrobiopterin.</text>
</comment>
<proteinExistence type="inferred from homology"/>
<protein>
    <recommendedName>
        <fullName evidence="8">Dihydropteridine reductase</fullName>
        <ecNumber evidence="7">1.5.1.34</ecNumber>
    </recommendedName>
    <alternativeName>
        <fullName evidence="10">HDHPR</fullName>
    </alternativeName>
    <alternativeName>
        <fullName evidence="9">Quinoid dihydropteridine reductase</fullName>
    </alternativeName>
</protein>
<dbReference type="CDD" id="cd05334">
    <property type="entry name" value="DHPR_SDR_c_like"/>
    <property type="match status" value="1"/>
</dbReference>
<comment type="catalytic activity">
    <reaction evidence="12">
        <text>5,6,7,8-tetrahydropteridine + NAD(+) = 6,7-dihydropteridine + NADH + H(+)</text>
        <dbReference type="Rhea" id="RHEA:17869"/>
        <dbReference type="ChEBI" id="CHEBI:15378"/>
        <dbReference type="ChEBI" id="CHEBI:28889"/>
        <dbReference type="ChEBI" id="CHEBI:30156"/>
        <dbReference type="ChEBI" id="CHEBI:57540"/>
        <dbReference type="ChEBI" id="CHEBI:57945"/>
        <dbReference type="EC" id="1.5.1.34"/>
    </reaction>
    <physiologicalReaction direction="right-to-left" evidence="12">
        <dbReference type="Rhea" id="RHEA:17871"/>
    </physiologicalReaction>
</comment>
<keyword evidence="13" id="KW-1185">Reference proteome</keyword>
<comment type="similarity">
    <text evidence="1">Belongs to the short-chain dehydrogenases/reductases (SDR) family.</text>
</comment>
<evidence type="ECO:0000256" key="11">
    <source>
        <dbReference type="ARBA" id="ARBA00047429"/>
    </source>
</evidence>
<dbReference type="Gene3D" id="3.40.50.720">
    <property type="entry name" value="NAD(P)-binding Rossmann-like Domain"/>
    <property type="match status" value="1"/>
</dbReference>
<name>A0A915CL10_9BILA</name>
<evidence type="ECO:0000256" key="4">
    <source>
        <dbReference type="ARBA" id="ARBA00023002"/>
    </source>
</evidence>
<dbReference type="PANTHER" id="PTHR15104:SF0">
    <property type="entry name" value="DIHYDROPTERIDINE REDUCTASE"/>
    <property type="match status" value="1"/>
</dbReference>
<evidence type="ECO:0000256" key="3">
    <source>
        <dbReference type="ARBA" id="ARBA00022857"/>
    </source>
</evidence>
<dbReference type="EC" id="1.5.1.34" evidence="7"/>
<evidence type="ECO:0000256" key="9">
    <source>
        <dbReference type="ARBA" id="ARBA00041348"/>
    </source>
</evidence>
<dbReference type="WBParaSite" id="jg10261">
    <property type="protein sequence ID" value="jg10261"/>
    <property type="gene ID" value="jg10261"/>
</dbReference>
<evidence type="ECO:0000256" key="8">
    <source>
        <dbReference type="ARBA" id="ARBA00039520"/>
    </source>
</evidence>
<evidence type="ECO:0000256" key="6">
    <source>
        <dbReference type="ARBA" id="ARBA00037099"/>
    </source>
</evidence>
<evidence type="ECO:0000313" key="14">
    <source>
        <dbReference type="WBParaSite" id="jg10261"/>
    </source>
</evidence>
<dbReference type="FunFam" id="3.40.50.720:FF:000157">
    <property type="entry name" value="Quinoid dihydropteridine reductase"/>
    <property type="match status" value="1"/>
</dbReference>
<accession>A0A915CL10</accession>
<dbReference type="PANTHER" id="PTHR15104">
    <property type="entry name" value="DIHYDROPTERIDINE REDUCTASE"/>
    <property type="match status" value="1"/>
</dbReference>
<dbReference type="SUPFAM" id="SSF51735">
    <property type="entry name" value="NAD(P)-binding Rossmann-fold domains"/>
    <property type="match status" value="1"/>
</dbReference>
<dbReference type="InterPro" id="IPR036291">
    <property type="entry name" value="NAD(P)-bd_dom_sf"/>
</dbReference>